<dbReference type="GO" id="GO:0051382">
    <property type="term" value="P:kinetochore assembly"/>
    <property type="evidence" value="ECO:0007669"/>
    <property type="project" value="TreeGrafter"/>
</dbReference>
<evidence type="ECO:0000256" key="2">
    <source>
        <dbReference type="ARBA" id="ARBA00008643"/>
    </source>
</evidence>
<evidence type="ECO:0008006" key="13">
    <source>
        <dbReference type="Google" id="ProtNLM"/>
    </source>
</evidence>
<evidence type="ECO:0000256" key="5">
    <source>
        <dbReference type="ARBA" id="ARBA00022776"/>
    </source>
</evidence>
<evidence type="ECO:0000256" key="7">
    <source>
        <dbReference type="ARBA" id="ARBA00023054"/>
    </source>
</evidence>
<dbReference type="EMBL" id="JAQQPM010000005">
    <property type="protein sequence ID" value="KAK2071779.1"/>
    <property type="molecule type" value="Genomic_DNA"/>
</dbReference>
<keyword evidence="8" id="KW-0131">Cell cycle</keyword>
<dbReference type="InterPro" id="IPR008685">
    <property type="entry name" value="Centromere_Mis12"/>
</dbReference>
<evidence type="ECO:0000313" key="12">
    <source>
        <dbReference type="Proteomes" id="UP001217918"/>
    </source>
</evidence>
<evidence type="ECO:0000256" key="6">
    <source>
        <dbReference type="ARBA" id="ARBA00022838"/>
    </source>
</evidence>
<dbReference type="Pfam" id="PF05859">
    <property type="entry name" value="Mis12"/>
    <property type="match status" value="1"/>
</dbReference>
<evidence type="ECO:0000256" key="9">
    <source>
        <dbReference type="ARBA" id="ARBA00023328"/>
    </source>
</evidence>
<comment type="similarity">
    <text evidence="2">Belongs to the mis12 family.</text>
</comment>
<evidence type="ECO:0000256" key="10">
    <source>
        <dbReference type="SAM" id="MobiDB-lite"/>
    </source>
</evidence>
<dbReference type="AlphaFoldDB" id="A0AAD9I5T2"/>
<dbReference type="GO" id="GO:0000070">
    <property type="term" value="P:mitotic sister chromatid segregation"/>
    <property type="evidence" value="ECO:0007669"/>
    <property type="project" value="TreeGrafter"/>
</dbReference>
<dbReference type="Proteomes" id="UP001217918">
    <property type="component" value="Unassembled WGS sequence"/>
</dbReference>
<feature type="region of interest" description="Disordered" evidence="10">
    <location>
        <begin position="50"/>
        <end position="80"/>
    </location>
</feature>
<evidence type="ECO:0000256" key="4">
    <source>
        <dbReference type="ARBA" id="ARBA00022618"/>
    </source>
</evidence>
<feature type="compositionally biased region" description="Polar residues" evidence="10">
    <location>
        <begin position="62"/>
        <end position="71"/>
    </location>
</feature>
<proteinExistence type="inferred from homology"/>
<name>A0AAD9I5T2_9PEZI</name>
<keyword evidence="3" id="KW-0158">Chromosome</keyword>
<comment type="caution">
    <text evidence="11">The sequence shown here is derived from an EMBL/GenBank/DDBJ whole genome shotgun (WGS) entry which is preliminary data.</text>
</comment>
<dbReference type="GO" id="GO:0000444">
    <property type="term" value="C:MIS12/MIND type complex"/>
    <property type="evidence" value="ECO:0007669"/>
    <property type="project" value="TreeGrafter"/>
</dbReference>
<keyword evidence="4" id="KW-0132">Cell division</keyword>
<keyword evidence="5" id="KW-0498">Mitosis</keyword>
<feature type="region of interest" description="Disordered" evidence="10">
    <location>
        <begin position="277"/>
        <end position="304"/>
    </location>
</feature>
<gene>
    <name evidence="11" type="ORF">P8C59_006176</name>
</gene>
<dbReference type="PANTHER" id="PTHR14527">
    <property type="entry name" value="PROTEIN MIS12 HOMOLOG"/>
    <property type="match status" value="1"/>
</dbReference>
<evidence type="ECO:0000313" key="11">
    <source>
        <dbReference type="EMBL" id="KAK2071779.1"/>
    </source>
</evidence>
<accession>A0AAD9I5T2</accession>
<comment type="subcellular location">
    <subcellularLocation>
        <location evidence="1">Chromosome</location>
        <location evidence="1">Centromere</location>
        <location evidence="1">Kinetochore</location>
    </subcellularLocation>
</comment>
<reference evidence="11" key="1">
    <citation type="journal article" date="2023" name="Mol. Plant Microbe Interact.">
        <title>Elucidating the Obligate Nature and Biological Capacity of an Invasive Fungal Corn Pathogen.</title>
        <authorList>
            <person name="MacCready J.S."/>
            <person name="Roggenkamp E.M."/>
            <person name="Gdanetz K."/>
            <person name="Chilvers M.I."/>
        </authorList>
    </citation>
    <scope>NUCLEOTIDE SEQUENCE</scope>
    <source>
        <strain evidence="11">PM02</strain>
    </source>
</reference>
<keyword evidence="7" id="KW-0175">Coiled coil</keyword>
<evidence type="ECO:0000256" key="8">
    <source>
        <dbReference type="ARBA" id="ARBA00023306"/>
    </source>
</evidence>
<organism evidence="11 12">
    <name type="scientific">Phyllachora maydis</name>
    <dbReference type="NCBI Taxonomy" id="1825666"/>
    <lineage>
        <taxon>Eukaryota</taxon>
        <taxon>Fungi</taxon>
        <taxon>Dikarya</taxon>
        <taxon>Ascomycota</taxon>
        <taxon>Pezizomycotina</taxon>
        <taxon>Sordariomycetes</taxon>
        <taxon>Sordariomycetidae</taxon>
        <taxon>Phyllachorales</taxon>
        <taxon>Phyllachoraceae</taxon>
        <taxon>Phyllachora</taxon>
    </lineage>
</organism>
<keyword evidence="9" id="KW-0137">Centromere</keyword>
<dbReference type="GO" id="GO:0005634">
    <property type="term" value="C:nucleus"/>
    <property type="evidence" value="ECO:0007669"/>
    <property type="project" value="InterPro"/>
</dbReference>
<sequence>MATHSDSDTELLTEHFGYPPVSLLDDIINSINILAERALNSIEQGLLNTPPATLGFRPSKTAGKTSSNGAAHSTPEEAHRHEVENGTHQLETLLCASIDRNFDKFELYVMRNILRVPPEDRDWIRLGHYQGLDFSDRATRDLEPAPGDAGAAGQADADTIARLVHGVNTLSAKLQASQKLNVMLHAEKARNAALLRELRALVGGVASRGEAGGGPVKTEEADAAGAGGAPLAFLQGTGRLAAGDAETPLTTTTAFTLSQLQALRALSTSLRRIMPDVLEGTGGDADHGQGGRDDEDDEKGVGASAVPKSWRRERLEYVEAATRKHLENMRGLELAKNGEVRDGEWQGEGRILAKGETESLEAVARAWPRKPYKEDEMDES</sequence>
<dbReference type="GO" id="GO:0051301">
    <property type="term" value="P:cell division"/>
    <property type="evidence" value="ECO:0007669"/>
    <property type="project" value="UniProtKB-KW"/>
</dbReference>
<keyword evidence="12" id="KW-1185">Reference proteome</keyword>
<evidence type="ECO:0000256" key="1">
    <source>
        <dbReference type="ARBA" id="ARBA00004629"/>
    </source>
</evidence>
<protein>
    <recommendedName>
        <fullName evidence="13">Kinetochore-associated protein MTW1</fullName>
    </recommendedName>
</protein>
<dbReference type="PANTHER" id="PTHR14527:SF2">
    <property type="entry name" value="PROTEIN MIS12 HOMOLOG"/>
    <property type="match status" value="1"/>
</dbReference>
<evidence type="ECO:0000256" key="3">
    <source>
        <dbReference type="ARBA" id="ARBA00022454"/>
    </source>
</evidence>
<keyword evidence="6" id="KW-0995">Kinetochore</keyword>